<protein>
    <submittedName>
        <fullName evidence="1">Uncharacterized protein</fullName>
    </submittedName>
</protein>
<accession>A0AAE7W9H0</accession>
<sequence length="112" mass="12987">MTTIADLKSYVEDRIVEEIELSQGSRSTVEDLIHEICDNAVPVMYSELAELITDSDFNDDIDDIECAGNNIFKIIQWGVYNQLTSYANEILDEKIEEWEESQEEDEDEEEEE</sequence>
<evidence type="ECO:0000313" key="1">
    <source>
        <dbReference type="EMBL" id="QYA57298.1"/>
    </source>
</evidence>
<proteinExistence type="predicted"/>
<name>A0AAE7W9H0_9CAUD</name>
<dbReference type="InterPro" id="IPR036207">
    <property type="entry name" value="B-form_Ocr"/>
</dbReference>
<gene>
    <name evidence="1" type="ORF">ZYZZX_70</name>
</gene>
<dbReference type="EMBL" id="MW749004">
    <property type="protein sequence ID" value="QYA57298.1"/>
    <property type="molecule type" value="Genomic_DNA"/>
</dbReference>
<keyword evidence="2" id="KW-1185">Reference proteome</keyword>
<reference evidence="1 2" key="1">
    <citation type="submission" date="2021-03" db="EMBL/GenBank/DDBJ databases">
        <authorList>
            <person name="Thompson D.W."/>
            <person name="Brown H.M.F."/>
            <person name="Thompson S.D."/>
            <person name="Grose J.H."/>
        </authorList>
    </citation>
    <scope>NUCLEOTIDE SEQUENCE [LARGE SCALE GENOMIC DNA]</scope>
</reference>
<dbReference type="Gene3D" id="1.20.120.780">
    <property type="entry name" value="DNA mimic ocr"/>
    <property type="match status" value="1"/>
</dbReference>
<dbReference type="Proteomes" id="UP000827415">
    <property type="component" value="Segment"/>
</dbReference>
<organism evidence="1 2">
    <name type="scientific">Hafnia phage vB_HpaM_Zyzzx</name>
    <dbReference type="NCBI Taxonomy" id="2836109"/>
    <lineage>
        <taxon>Viruses</taxon>
        <taxon>Duplodnaviria</taxon>
        <taxon>Heunggongvirae</taxon>
        <taxon>Uroviricota</taxon>
        <taxon>Caudoviricetes</taxon>
        <taxon>Andersonviridae</taxon>
        <taxon>Andersonviridae incertae sedis</taxon>
        <taxon>Daniellevirus</taxon>
        <taxon>Daniellevirus Zyzzx</taxon>
    </lineage>
</organism>
<evidence type="ECO:0000313" key="2">
    <source>
        <dbReference type="Proteomes" id="UP000827415"/>
    </source>
</evidence>
<dbReference type="SUPFAM" id="SSF101059">
    <property type="entry name" value="B-form DNA mimic Ocr"/>
    <property type="match status" value="1"/>
</dbReference>